<sequence>MHALRILLLLLITFNLYAQEKNVLLKINPIKGESTVTSISNQKAIEKILAEGFLQKGYQVFTKETISSQTAAPQEELLLADAFIYQYPGDYPSITLTIRKGDYIFAILHDNKKLFVERQSALEAIAGNLVQELPTAIQESTFLLPELEQLLPHHNMSIYTATSGAITKGYANQYLTDFKTTGSEPLNFILKDSFEQYLALCLDFTGYRKAIKETPIRVDFEIDAFGFTNLTNITLPASVKESHKDKIKNTIEALPLWNLANRQPIKGTLTLGVRK</sequence>
<gene>
    <name evidence="1" type="ORF">H7U12_10415</name>
</gene>
<evidence type="ECO:0008006" key="3">
    <source>
        <dbReference type="Google" id="ProtNLM"/>
    </source>
</evidence>
<dbReference type="RefSeq" id="WP_186637091.1">
    <property type="nucleotide sequence ID" value="NZ_JACOAF010000023.1"/>
</dbReference>
<accession>A0ABR6VTC3</accession>
<proteinExistence type="predicted"/>
<keyword evidence="2" id="KW-1185">Reference proteome</keyword>
<evidence type="ECO:0000313" key="2">
    <source>
        <dbReference type="Proteomes" id="UP000659698"/>
    </source>
</evidence>
<protein>
    <recommendedName>
        <fullName evidence="3">POTRA domain-containing protein</fullName>
    </recommendedName>
</protein>
<organism evidence="1 2">
    <name type="scientific">Rufibacter sediminis</name>
    <dbReference type="NCBI Taxonomy" id="2762756"/>
    <lineage>
        <taxon>Bacteria</taxon>
        <taxon>Pseudomonadati</taxon>
        <taxon>Bacteroidota</taxon>
        <taxon>Cytophagia</taxon>
        <taxon>Cytophagales</taxon>
        <taxon>Hymenobacteraceae</taxon>
        <taxon>Rufibacter</taxon>
    </lineage>
</organism>
<name>A0ABR6VTC3_9BACT</name>
<evidence type="ECO:0000313" key="1">
    <source>
        <dbReference type="EMBL" id="MBC3540098.1"/>
    </source>
</evidence>
<dbReference type="EMBL" id="JACOAF010000023">
    <property type="protein sequence ID" value="MBC3540098.1"/>
    <property type="molecule type" value="Genomic_DNA"/>
</dbReference>
<dbReference type="Proteomes" id="UP000659698">
    <property type="component" value="Unassembled WGS sequence"/>
</dbReference>
<reference evidence="1 2" key="1">
    <citation type="journal article" date="2019" name="Int. J. Syst. Evol. Microbiol.">
        <title>Rufibacter sediminis sp. nov., isolated from freshwater lake sediment.</title>
        <authorList>
            <person name="Qu J.H."/>
            <person name="Zhang L.J."/>
            <person name="Fu Y.H."/>
            <person name="Li H.F."/>
        </authorList>
    </citation>
    <scope>NUCLEOTIDE SEQUENCE [LARGE SCALE GENOMIC DNA]</scope>
    <source>
        <strain evidence="1 2">H-1</strain>
    </source>
</reference>
<comment type="caution">
    <text evidence="1">The sequence shown here is derived from an EMBL/GenBank/DDBJ whole genome shotgun (WGS) entry which is preliminary data.</text>
</comment>